<keyword evidence="2" id="KW-1185">Reference proteome</keyword>
<comment type="caution">
    <text evidence="1">The sequence shown here is derived from an EMBL/GenBank/DDBJ whole genome shotgun (WGS) entry which is preliminary data.</text>
</comment>
<evidence type="ECO:0008006" key="3">
    <source>
        <dbReference type="Google" id="ProtNLM"/>
    </source>
</evidence>
<evidence type="ECO:0000313" key="1">
    <source>
        <dbReference type="EMBL" id="CAB3370837.1"/>
    </source>
</evidence>
<dbReference type="EMBL" id="CADEPI010000055">
    <property type="protein sequence ID" value="CAB3370837.1"/>
    <property type="molecule type" value="Genomic_DNA"/>
</dbReference>
<dbReference type="AlphaFoldDB" id="A0A8S1CGF3"/>
<name>A0A8S1CGF3_9INSE</name>
<dbReference type="SMART" id="SM00248">
    <property type="entry name" value="ANK"/>
    <property type="match status" value="2"/>
</dbReference>
<sequence>MNLKYAKIQMKSSLQDEEVMNEHTRFDDKRGASSIEDDTKFIQNESPACVKIEVDINSFFQAACGKDLVDGSTGTAWKNVKKLLEIDSAGNLVKFQDGSTLLMVFCDSPEAVEYLLENGSDPNAVDAKGFSVVMHAISCQKPSAEVLDMLIRAGASLKLPEPSKDVFSFALTRFPPPLEQSSRMPEVVPALEFLFSKANKARSVQLPDFYKDIFASLMEYNWTAIDVFVRTCISVMMSPFFNPAKLYALPIEKVPEQDSLESYLHLCGISVMGLLDKDYFFVNALGYFLNTYFKDNPTQNTNLPILLRDVNKTLLLDGEEGVVVPPALLVLYLYFQKKITQREDLYDLLNYFTILKGRGFPTYPTHQFRGPAKFLRNVPIELALTHLLIYVETRSECVELYKSLLAYCPVHPFALHWIDKTLKSKSANASLRNACSKNSAAVDRVIEYIVKACGTKVGGVANTSGSEGPYFSSKLDNKSPASLKVMSIWASRMAIAASRVTKSLSLPVYIKKLGERAFLPMSLAHELLVFPPTRLLPY</sequence>
<dbReference type="Proteomes" id="UP000494165">
    <property type="component" value="Unassembled WGS sequence"/>
</dbReference>
<dbReference type="InterPro" id="IPR036770">
    <property type="entry name" value="Ankyrin_rpt-contain_sf"/>
</dbReference>
<protein>
    <recommendedName>
        <fullName evidence="3">SOCS box domain-containing protein</fullName>
    </recommendedName>
</protein>
<accession>A0A8S1CGF3</accession>
<dbReference type="OrthoDB" id="539213at2759"/>
<dbReference type="Pfam" id="PF12796">
    <property type="entry name" value="Ank_2"/>
    <property type="match status" value="1"/>
</dbReference>
<proteinExistence type="predicted"/>
<dbReference type="InterPro" id="IPR002110">
    <property type="entry name" value="Ankyrin_rpt"/>
</dbReference>
<reference evidence="1 2" key="1">
    <citation type="submission" date="2020-04" db="EMBL/GenBank/DDBJ databases">
        <authorList>
            <person name="Alioto T."/>
            <person name="Alioto T."/>
            <person name="Gomez Garrido J."/>
        </authorList>
    </citation>
    <scope>NUCLEOTIDE SEQUENCE [LARGE SCALE GENOMIC DNA]</scope>
</reference>
<dbReference type="Gene3D" id="1.25.40.20">
    <property type="entry name" value="Ankyrin repeat-containing domain"/>
    <property type="match status" value="1"/>
</dbReference>
<evidence type="ECO:0000313" key="2">
    <source>
        <dbReference type="Proteomes" id="UP000494165"/>
    </source>
</evidence>
<dbReference type="SUPFAM" id="SSF48403">
    <property type="entry name" value="Ankyrin repeat"/>
    <property type="match status" value="1"/>
</dbReference>
<gene>
    <name evidence="1" type="ORF">CLODIP_2_CD09756</name>
</gene>
<organism evidence="1 2">
    <name type="scientific">Cloeon dipterum</name>
    <dbReference type="NCBI Taxonomy" id="197152"/>
    <lineage>
        <taxon>Eukaryota</taxon>
        <taxon>Metazoa</taxon>
        <taxon>Ecdysozoa</taxon>
        <taxon>Arthropoda</taxon>
        <taxon>Hexapoda</taxon>
        <taxon>Insecta</taxon>
        <taxon>Pterygota</taxon>
        <taxon>Palaeoptera</taxon>
        <taxon>Ephemeroptera</taxon>
        <taxon>Pisciforma</taxon>
        <taxon>Baetidae</taxon>
        <taxon>Cloeon</taxon>
    </lineage>
</organism>